<feature type="region of interest" description="Disordered" evidence="1">
    <location>
        <begin position="298"/>
        <end position="355"/>
    </location>
</feature>
<feature type="transmembrane region" description="Helical" evidence="2">
    <location>
        <begin position="182"/>
        <end position="201"/>
    </location>
</feature>
<dbReference type="Proteomes" id="UP000001219">
    <property type="component" value="Chromosome"/>
</dbReference>
<evidence type="ECO:0000256" key="2">
    <source>
        <dbReference type="SAM" id="Phobius"/>
    </source>
</evidence>
<dbReference type="eggNOG" id="ENOG50331WH">
    <property type="taxonomic scope" value="Bacteria"/>
</dbReference>
<dbReference type="HOGENOM" id="CLU_833577_0_0_11"/>
<feature type="region of interest" description="Disordered" evidence="1">
    <location>
        <begin position="30"/>
        <end position="83"/>
    </location>
</feature>
<feature type="transmembrane region" description="Helical" evidence="2">
    <location>
        <begin position="208"/>
        <end position="228"/>
    </location>
</feature>
<name>D0L315_GORB4</name>
<keyword evidence="2" id="KW-0472">Membrane</keyword>
<keyword evidence="4" id="KW-1185">Reference proteome</keyword>
<feature type="compositionally biased region" description="Gly residues" evidence="1">
    <location>
        <begin position="55"/>
        <end position="64"/>
    </location>
</feature>
<proteinExistence type="predicted"/>
<reference evidence="4" key="1">
    <citation type="submission" date="2009-10" db="EMBL/GenBank/DDBJ databases">
        <title>The complete chromosome of Gordonia bronchialis DSM 43247.</title>
        <authorList>
            <consortium name="US DOE Joint Genome Institute (JGI-PGF)"/>
            <person name="Lucas S."/>
            <person name="Copeland A."/>
            <person name="Lapidus A."/>
            <person name="Glavina del Rio T."/>
            <person name="Dalin E."/>
            <person name="Tice H."/>
            <person name="Bruce D."/>
            <person name="Goodwin L."/>
            <person name="Pitluck S."/>
            <person name="Kyrpides N."/>
            <person name="Mavromatis K."/>
            <person name="Ivanova N."/>
            <person name="Ovchinnikova G."/>
            <person name="Saunders E."/>
            <person name="Brettin T."/>
            <person name="Detter J.C."/>
            <person name="Han C."/>
            <person name="Larimer F."/>
            <person name="Land M."/>
            <person name="Hauser L."/>
            <person name="Markowitz V."/>
            <person name="Cheng J.-F."/>
            <person name="Hugenholtz P."/>
            <person name="Woyke T."/>
            <person name="Wu D."/>
            <person name="Jando M."/>
            <person name="Schneider S."/>
            <person name="Goeker M."/>
            <person name="Klenk H.-P."/>
            <person name="Eisen J.A."/>
        </authorList>
    </citation>
    <scope>NUCLEOTIDE SEQUENCE [LARGE SCALE GENOMIC DNA]</scope>
    <source>
        <strain evidence="4">ATCC 25592 / DSM 43247 / BCRC 13721 / JCM 3198 / KCTC 3076 / NBRC 16047 / NCTC 10667</strain>
    </source>
</reference>
<feature type="compositionally biased region" description="Gly residues" evidence="1">
    <location>
        <begin position="332"/>
        <end position="344"/>
    </location>
</feature>
<feature type="compositionally biased region" description="Low complexity" evidence="1">
    <location>
        <begin position="298"/>
        <end position="331"/>
    </location>
</feature>
<accession>D0L315</accession>
<sequence>MTIRYAAPEIVFSVASVAAVKGNSMTYQPPTGGWNNPASGPVPGGQPYGQQPVGGYPGQQGGYPGQPQPGGYPGQQMGGYPQQPRAPRPVIVERFLAGPANPQLYTILGGVLAFLGVLLVIFSCLSWATASDEGGTGDYTVKSSVSITGLGSVSLDVDSSFTDSGDVRKTERGIEKDTSAPGVWTLIFGLLLIGSAVPFFFRKITPWGVVAAVLVGFAVMVTASVFFADPVSAVADSDVEGDTSDWGAGYGLWIVFFAALIAFFVAVAALVLLLIPQQPRRAVYGGYPGGYQGGNYQQPGHQQSGYQQTGYQQPDGYQQSGYQQPGYNTGDQGYGYGNQQGGYGRQYPGQNQWPQ</sequence>
<organism evidence="3 4">
    <name type="scientific">Gordonia bronchialis (strain ATCC 25592 / DSM 43247 / BCRC 13721 / JCM 3198 / KCTC 3076 / NBRC 16047 / NCTC 10667)</name>
    <name type="common">Rhodococcus bronchialis</name>
    <dbReference type="NCBI Taxonomy" id="526226"/>
    <lineage>
        <taxon>Bacteria</taxon>
        <taxon>Bacillati</taxon>
        <taxon>Actinomycetota</taxon>
        <taxon>Actinomycetes</taxon>
        <taxon>Mycobacteriales</taxon>
        <taxon>Gordoniaceae</taxon>
        <taxon>Gordonia</taxon>
    </lineage>
</organism>
<feature type="transmembrane region" description="Helical" evidence="2">
    <location>
        <begin position="104"/>
        <end position="128"/>
    </location>
</feature>
<feature type="transmembrane region" description="Helical" evidence="2">
    <location>
        <begin position="248"/>
        <end position="275"/>
    </location>
</feature>
<gene>
    <name evidence="3" type="ordered locus">Gbro_3764</name>
</gene>
<dbReference type="EMBL" id="CP001802">
    <property type="protein sequence ID" value="ACY22945.1"/>
    <property type="molecule type" value="Genomic_DNA"/>
</dbReference>
<evidence type="ECO:0000256" key="1">
    <source>
        <dbReference type="SAM" id="MobiDB-lite"/>
    </source>
</evidence>
<keyword evidence="2" id="KW-1133">Transmembrane helix</keyword>
<dbReference type="AlphaFoldDB" id="D0L315"/>
<dbReference type="KEGG" id="gbr:Gbro_3764"/>
<protein>
    <submittedName>
        <fullName evidence="3">Uncharacterized protein</fullName>
    </submittedName>
</protein>
<evidence type="ECO:0000313" key="4">
    <source>
        <dbReference type="Proteomes" id="UP000001219"/>
    </source>
</evidence>
<reference evidence="3 4" key="2">
    <citation type="journal article" date="2010" name="Stand. Genomic Sci.">
        <title>Complete genome sequence of Gordonia bronchialis type strain (3410).</title>
        <authorList>
            <person name="Ivanova N."/>
            <person name="Sikorski J."/>
            <person name="Jando M."/>
            <person name="Lapidus A."/>
            <person name="Nolan M."/>
            <person name="Lucas S."/>
            <person name="Del Rio T.G."/>
            <person name="Tice H."/>
            <person name="Copeland A."/>
            <person name="Cheng J.F."/>
            <person name="Chen F."/>
            <person name="Bruce D."/>
            <person name="Goodwin L."/>
            <person name="Pitluck S."/>
            <person name="Mavromatis K."/>
            <person name="Ovchinnikova G."/>
            <person name="Pati A."/>
            <person name="Chen A."/>
            <person name="Palaniappan K."/>
            <person name="Land M."/>
            <person name="Hauser L."/>
            <person name="Chang Y.J."/>
            <person name="Jeffries C.D."/>
            <person name="Chain P."/>
            <person name="Saunders E."/>
            <person name="Han C."/>
            <person name="Detter J.C."/>
            <person name="Brettin T."/>
            <person name="Rohde M."/>
            <person name="Goker M."/>
            <person name="Bristow J."/>
            <person name="Eisen J.A."/>
            <person name="Markowitz V."/>
            <person name="Hugenholtz P."/>
            <person name="Klenk H.P."/>
            <person name="Kyrpides N.C."/>
        </authorList>
    </citation>
    <scope>NUCLEOTIDE SEQUENCE [LARGE SCALE GENOMIC DNA]</scope>
    <source>
        <strain evidence="4">ATCC 25592 / DSM 43247 / BCRC 13721 / JCM 3198 / KCTC 3076 / NBRC 16047 / NCTC 10667</strain>
    </source>
</reference>
<evidence type="ECO:0000313" key="3">
    <source>
        <dbReference type="EMBL" id="ACY22945.1"/>
    </source>
</evidence>
<feature type="compositionally biased region" description="Low complexity" evidence="1">
    <location>
        <begin position="345"/>
        <end position="355"/>
    </location>
</feature>
<keyword evidence="2" id="KW-0812">Transmembrane</keyword>